<sequence length="91" mass="10468">MSSLEIIQKVSLFIKEKISESGNLTLKINESLLENELINSLDILKIIEFIELQYDIELEDEDINPANFETIEHISKLVETKLARKHQIGNS</sequence>
<dbReference type="PROSITE" id="PS50075">
    <property type="entry name" value="CARRIER"/>
    <property type="match status" value="1"/>
</dbReference>
<gene>
    <name evidence="2" type="ORF">GS597_18485</name>
</gene>
<reference evidence="2" key="1">
    <citation type="submission" date="2019-12" db="EMBL/GenBank/DDBJ databases">
        <title>High-Quality draft genome sequences of three cyanobacteria isolated from the limestone walls of the Old Cathedral of Coimbra.</title>
        <authorList>
            <person name="Tiago I."/>
            <person name="Soares F."/>
            <person name="Portugal A."/>
        </authorList>
    </citation>
    <scope>NUCLEOTIDE SEQUENCE [LARGE SCALE GENOMIC DNA]</scope>
    <source>
        <strain evidence="2">C</strain>
    </source>
</reference>
<feature type="domain" description="Carrier" evidence="1">
    <location>
        <begin position="4"/>
        <end position="82"/>
    </location>
</feature>
<dbReference type="AlphaFoldDB" id="A0A8K2A252"/>
<evidence type="ECO:0000313" key="3">
    <source>
        <dbReference type="Proteomes" id="UP000607397"/>
    </source>
</evidence>
<dbReference type="Gene3D" id="1.10.1200.10">
    <property type="entry name" value="ACP-like"/>
    <property type="match status" value="1"/>
</dbReference>
<keyword evidence="3" id="KW-1185">Reference proteome</keyword>
<dbReference type="RefSeq" id="WP_161826927.1">
    <property type="nucleotide sequence ID" value="NZ_WVIC01000053.1"/>
</dbReference>
<dbReference type="EMBL" id="WVIC01000053">
    <property type="protein sequence ID" value="NCJ08457.1"/>
    <property type="molecule type" value="Genomic_DNA"/>
</dbReference>
<comment type="caution">
    <text evidence="2">The sequence shown here is derived from an EMBL/GenBank/DDBJ whole genome shotgun (WGS) entry which is preliminary data.</text>
</comment>
<dbReference type="SUPFAM" id="SSF47336">
    <property type="entry name" value="ACP-like"/>
    <property type="match status" value="1"/>
</dbReference>
<organism evidence="2 3">
    <name type="scientific">Petrachloros mirabilis ULC683</name>
    <dbReference type="NCBI Taxonomy" id="2781853"/>
    <lineage>
        <taxon>Bacteria</taxon>
        <taxon>Bacillati</taxon>
        <taxon>Cyanobacteriota</taxon>
        <taxon>Cyanophyceae</taxon>
        <taxon>Synechococcales</taxon>
        <taxon>Petrachlorosaceae</taxon>
        <taxon>Petrachloros</taxon>
        <taxon>Petrachloros mirabilis</taxon>
    </lineage>
</organism>
<name>A0A8K2A252_9CYAN</name>
<dbReference type="Proteomes" id="UP000607397">
    <property type="component" value="Unassembled WGS sequence"/>
</dbReference>
<dbReference type="InterPro" id="IPR036736">
    <property type="entry name" value="ACP-like_sf"/>
</dbReference>
<evidence type="ECO:0000259" key="1">
    <source>
        <dbReference type="PROSITE" id="PS50075"/>
    </source>
</evidence>
<evidence type="ECO:0000313" key="2">
    <source>
        <dbReference type="EMBL" id="NCJ08457.1"/>
    </source>
</evidence>
<accession>A0A8K2A252</accession>
<dbReference type="InterPro" id="IPR009081">
    <property type="entry name" value="PP-bd_ACP"/>
</dbReference>
<protein>
    <recommendedName>
        <fullName evidence="1">Carrier domain-containing protein</fullName>
    </recommendedName>
</protein>
<proteinExistence type="predicted"/>